<comment type="subunit">
    <text evidence="3 8">Homodimer and heterodimers.</text>
</comment>
<evidence type="ECO:0000256" key="5">
    <source>
        <dbReference type="ARBA" id="ARBA00022692"/>
    </source>
</evidence>
<comment type="caution">
    <text evidence="10">The sequence shown here is derived from an EMBL/GenBank/DDBJ whole genome shotgun (WGS) entry which is preliminary data.</text>
</comment>
<dbReference type="InterPro" id="IPR044173">
    <property type="entry name" value="CASPL"/>
</dbReference>
<evidence type="ECO:0000313" key="10">
    <source>
        <dbReference type="EMBL" id="KAK9088435.1"/>
    </source>
</evidence>
<evidence type="ECO:0000313" key="11">
    <source>
        <dbReference type="Proteomes" id="UP001419268"/>
    </source>
</evidence>
<dbReference type="InterPro" id="IPR006702">
    <property type="entry name" value="CASP_dom"/>
</dbReference>
<gene>
    <name evidence="10" type="ORF">Scep_027517</name>
</gene>
<evidence type="ECO:0000256" key="8">
    <source>
        <dbReference type="RuleBase" id="RU361233"/>
    </source>
</evidence>
<evidence type="ECO:0000256" key="3">
    <source>
        <dbReference type="ARBA" id="ARBA00011489"/>
    </source>
</evidence>
<keyword evidence="5 8" id="KW-0812">Transmembrane</keyword>
<name>A0AAP0E830_9MAGN</name>
<feature type="transmembrane region" description="Helical" evidence="8">
    <location>
        <begin position="81"/>
        <end position="105"/>
    </location>
</feature>
<evidence type="ECO:0000256" key="1">
    <source>
        <dbReference type="ARBA" id="ARBA00004651"/>
    </source>
</evidence>
<feature type="transmembrane region" description="Helical" evidence="8">
    <location>
        <begin position="172"/>
        <end position="192"/>
    </location>
</feature>
<evidence type="ECO:0000259" key="9">
    <source>
        <dbReference type="Pfam" id="PF04535"/>
    </source>
</evidence>
<protein>
    <recommendedName>
        <fullName evidence="8">CASP-like protein</fullName>
    </recommendedName>
</protein>
<comment type="similarity">
    <text evidence="2 8">Belongs to the Casparian strip membrane proteins (CASP) family.</text>
</comment>
<dbReference type="GO" id="GO:0005886">
    <property type="term" value="C:plasma membrane"/>
    <property type="evidence" value="ECO:0007669"/>
    <property type="project" value="UniProtKB-SubCell"/>
</dbReference>
<dbReference type="NCBIfam" id="TIGR01569">
    <property type="entry name" value="A_tha_TIGR01569"/>
    <property type="match status" value="1"/>
</dbReference>
<feature type="transmembrane region" description="Helical" evidence="8">
    <location>
        <begin position="27"/>
        <end position="51"/>
    </location>
</feature>
<reference evidence="10 11" key="1">
    <citation type="submission" date="2024-01" db="EMBL/GenBank/DDBJ databases">
        <title>Genome assemblies of Stephania.</title>
        <authorList>
            <person name="Yang L."/>
        </authorList>
    </citation>
    <scope>NUCLEOTIDE SEQUENCE [LARGE SCALE GENOMIC DNA]</scope>
    <source>
        <strain evidence="10">JXDWG</strain>
        <tissue evidence="10">Leaf</tissue>
    </source>
</reference>
<evidence type="ECO:0000256" key="6">
    <source>
        <dbReference type="ARBA" id="ARBA00022989"/>
    </source>
</evidence>
<dbReference type="InterPro" id="IPR006459">
    <property type="entry name" value="CASP/CASPL"/>
</dbReference>
<dbReference type="Pfam" id="PF04535">
    <property type="entry name" value="CASP_dom"/>
    <property type="match status" value="1"/>
</dbReference>
<accession>A0AAP0E830</accession>
<proteinExistence type="inferred from homology"/>
<feature type="domain" description="Casparian strip membrane protein" evidence="9">
    <location>
        <begin position="26"/>
        <end position="179"/>
    </location>
</feature>
<organism evidence="10 11">
    <name type="scientific">Stephania cephalantha</name>
    <dbReference type="NCBI Taxonomy" id="152367"/>
    <lineage>
        <taxon>Eukaryota</taxon>
        <taxon>Viridiplantae</taxon>
        <taxon>Streptophyta</taxon>
        <taxon>Embryophyta</taxon>
        <taxon>Tracheophyta</taxon>
        <taxon>Spermatophyta</taxon>
        <taxon>Magnoliopsida</taxon>
        <taxon>Ranunculales</taxon>
        <taxon>Menispermaceae</taxon>
        <taxon>Menispermoideae</taxon>
        <taxon>Cissampelideae</taxon>
        <taxon>Stephania</taxon>
    </lineage>
</organism>
<sequence length="208" mass="22238">MDSVENGKKNTQVSGLLGQYWRKSRGWMVVLLVLRVLALFATLTATLLMALNKETKSVVVGIIGTNPVRVNIKAKFHHTPAFVFFVIINAVASFHNLLMLVLDLFGHKMEMKGLRLLFTTLSDMGTVALLSAATGAATALAELGKNGNSHAQWNKICDKFAKYCDRGGGALIASYAGIAFMAALVVLSLITLRKTPANPSSSVASTAA</sequence>
<dbReference type="PANTHER" id="PTHR36488">
    <property type="entry name" value="CASP-LIKE PROTEIN 1U1"/>
    <property type="match status" value="1"/>
</dbReference>
<evidence type="ECO:0000256" key="2">
    <source>
        <dbReference type="ARBA" id="ARBA00007651"/>
    </source>
</evidence>
<dbReference type="EMBL" id="JBBNAG010000012">
    <property type="protein sequence ID" value="KAK9088435.1"/>
    <property type="molecule type" value="Genomic_DNA"/>
</dbReference>
<feature type="transmembrane region" description="Helical" evidence="8">
    <location>
        <begin position="117"/>
        <end position="141"/>
    </location>
</feature>
<keyword evidence="11" id="KW-1185">Reference proteome</keyword>
<keyword evidence="4 8" id="KW-1003">Cell membrane</keyword>
<evidence type="ECO:0000256" key="7">
    <source>
        <dbReference type="ARBA" id="ARBA00023136"/>
    </source>
</evidence>
<evidence type="ECO:0000256" key="4">
    <source>
        <dbReference type="ARBA" id="ARBA00022475"/>
    </source>
</evidence>
<dbReference type="AlphaFoldDB" id="A0AAP0E830"/>
<keyword evidence="6 8" id="KW-1133">Transmembrane helix</keyword>
<dbReference type="Proteomes" id="UP001419268">
    <property type="component" value="Unassembled WGS sequence"/>
</dbReference>
<keyword evidence="7 8" id="KW-0472">Membrane</keyword>
<dbReference type="PANTHER" id="PTHR36488:SF8">
    <property type="entry name" value="CASP-LIKE PROTEIN 1U1"/>
    <property type="match status" value="1"/>
</dbReference>
<comment type="subcellular location">
    <subcellularLocation>
        <location evidence="1 8">Cell membrane</location>
        <topology evidence="1 8">Multi-pass membrane protein</topology>
    </subcellularLocation>
</comment>